<dbReference type="GeneID" id="19159364"/>
<comment type="caution">
    <text evidence="2">The sequence shown here is derived from an EMBL/GenBank/DDBJ whole genome shotgun (WGS) entry which is preliminary data.</text>
</comment>
<evidence type="ECO:0000313" key="3">
    <source>
        <dbReference type="Proteomes" id="UP000019484"/>
    </source>
</evidence>
<name>W9YQ70_9EURO</name>
<proteinExistence type="predicted"/>
<gene>
    <name evidence="2" type="ORF">A1O1_04483</name>
</gene>
<feature type="compositionally biased region" description="Pro residues" evidence="1">
    <location>
        <begin position="86"/>
        <end position="103"/>
    </location>
</feature>
<feature type="region of interest" description="Disordered" evidence="1">
    <location>
        <begin position="305"/>
        <end position="330"/>
    </location>
</feature>
<dbReference type="HOGENOM" id="CLU_841967_0_0_1"/>
<accession>W9YQ70</accession>
<dbReference type="RefSeq" id="XP_007723565.1">
    <property type="nucleotide sequence ID" value="XM_007725375.1"/>
</dbReference>
<sequence>MAPPHYFAPEAFTAQIERLGRLPEFFQTLPLRRRLALTVPLPLPLPPRARQGLDDDNMSTSSSIPSPPTSTPVLLAEALARAQAQLPPPPPQQPLTAPPPASWPPGLARTYEQDPNAYGRQTPVVFHVENVLRHLVSLYFDRQRGVMTIEFYAAVAPGQPDPATSGIIRMIDLWPPAAGVGPVRHIDAIIPDTFKQKTYPKDGNVRATLRVFKQANGAPVTGVNDVLPQMKVEVSMLNGARDKAIRDREQKVADRLVTARAQAQPGLAVALPAPVPPAMPVASLYARRLDVDDLSSRLQRVIADGATAAAGPAPAPAPGPMTGDKRKRAD</sequence>
<dbReference type="EMBL" id="AMWN01000003">
    <property type="protein sequence ID" value="EXJ91371.1"/>
    <property type="molecule type" value="Genomic_DNA"/>
</dbReference>
<keyword evidence="3" id="KW-1185">Reference proteome</keyword>
<dbReference type="Proteomes" id="UP000019484">
    <property type="component" value="Unassembled WGS sequence"/>
</dbReference>
<feature type="region of interest" description="Disordered" evidence="1">
    <location>
        <begin position="85"/>
        <end position="114"/>
    </location>
</feature>
<protein>
    <submittedName>
        <fullName evidence="2">Uncharacterized protein</fullName>
    </submittedName>
</protein>
<evidence type="ECO:0000313" key="2">
    <source>
        <dbReference type="EMBL" id="EXJ91371.1"/>
    </source>
</evidence>
<reference evidence="2 3" key="1">
    <citation type="submission" date="2013-03" db="EMBL/GenBank/DDBJ databases">
        <title>The Genome Sequence of Capronia coronata CBS 617.96.</title>
        <authorList>
            <consortium name="The Broad Institute Genomics Platform"/>
            <person name="Cuomo C."/>
            <person name="de Hoog S."/>
            <person name="Gorbushina A."/>
            <person name="Walker B."/>
            <person name="Young S.K."/>
            <person name="Zeng Q."/>
            <person name="Gargeya S."/>
            <person name="Fitzgerald M."/>
            <person name="Haas B."/>
            <person name="Abouelleil A."/>
            <person name="Allen A.W."/>
            <person name="Alvarado L."/>
            <person name="Arachchi H.M."/>
            <person name="Berlin A.M."/>
            <person name="Chapman S.B."/>
            <person name="Gainer-Dewar J."/>
            <person name="Goldberg J."/>
            <person name="Griggs A."/>
            <person name="Gujja S."/>
            <person name="Hansen M."/>
            <person name="Howarth C."/>
            <person name="Imamovic A."/>
            <person name="Ireland A."/>
            <person name="Larimer J."/>
            <person name="McCowan C."/>
            <person name="Murphy C."/>
            <person name="Pearson M."/>
            <person name="Poon T.W."/>
            <person name="Priest M."/>
            <person name="Roberts A."/>
            <person name="Saif S."/>
            <person name="Shea T."/>
            <person name="Sisk P."/>
            <person name="Sykes S."/>
            <person name="Wortman J."/>
            <person name="Nusbaum C."/>
            <person name="Birren B."/>
        </authorList>
    </citation>
    <scope>NUCLEOTIDE SEQUENCE [LARGE SCALE GENOMIC DNA]</scope>
    <source>
        <strain evidence="2 3">CBS 617.96</strain>
    </source>
</reference>
<evidence type="ECO:0000256" key="1">
    <source>
        <dbReference type="SAM" id="MobiDB-lite"/>
    </source>
</evidence>
<dbReference type="AlphaFoldDB" id="W9YQ70"/>
<organism evidence="2 3">
    <name type="scientific">Capronia coronata CBS 617.96</name>
    <dbReference type="NCBI Taxonomy" id="1182541"/>
    <lineage>
        <taxon>Eukaryota</taxon>
        <taxon>Fungi</taxon>
        <taxon>Dikarya</taxon>
        <taxon>Ascomycota</taxon>
        <taxon>Pezizomycotina</taxon>
        <taxon>Eurotiomycetes</taxon>
        <taxon>Chaetothyriomycetidae</taxon>
        <taxon>Chaetothyriales</taxon>
        <taxon>Herpotrichiellaceae</taxon>
        <taxon>Capronia</taxon>
    </lineage>
</organism>
<dbReference type="OrthoDB" id="10543732at2759"/>
<feature type="region of interest" description="Disordered" evidence="1">
    <location>
        <begin position="43"/>
        <end position="71"/>
    </location>
</feature>